<comment type="subcellular location">
    <subcellularLocation>
        <location evidence="1">Cell membrane</location>
        <topology evidence="1">Single-pass type I membrane protein</topology>
    </subcellularLocation>
</comment>
<keyword evidence="7" id="KW-0812">Transmembrane</keyword>
<gene>
    <name evidence="18" type="ORF">CTI12_AA247730</name>
</gene>
<dbReference type="InterPro" id="IPR045272">
    <property type="entry name" value="ANXUR1/2-like"/>
</dbReference>
<evidence type="ECO:0000256" key="6">
    <source>
        <dbReference type="ARBA" id="ARBA00022679"/>
    </source>
</evidence>
<dbReference type="Gene3D" id="1.10.510.10">
    <property type="entry name" value="Transferase(Phosphotransferase) domain 1"/>
    <property type="match status" value="2"/>
</dbReference>
<keyword evidence="19" id="KW-1185">Reference proteome</keyword>
<name>A0A2U1NN81_ARTAN</name>
<dbReference type="GO" id="GO:0002229">
    <property type="term" value="P:defense response to oomycetes"/>
    <property type="evidence" value="ECO:0007669"/>
    <property type="project" value="UniProtKB-ARBA"/>
</dbReference>
<dbReference type="GO" id="GO:0009506">
    <property type="term" value="C:plasmodesma"/>
    <property type="evidence" value="ECO:0007669"/>
    <property type="project" value="TreeGrafter"/>
</dbReference>
<feature type="binding site" evidence="16">
    <location>
        <position position="51"/>
    </location>
    <ligand>
        <name>ATP</name>
        <dbReference type="ChEBI" id="CHEBI:30616"/>
    </ligand>
</feature>
<dbReference type="FunFam" id="1.10.510.10:FF:000240">
    <property type="entry name" value="Lectin-domain containing receptor kinase A4.3"/>
    <property type="match status" value="1"/>
</dbReference>
<keyword evidence="10 18" id="KW-0418">Kinase</keyword>
<dbReference type="PROSITE" id="PS50011">
    <property type="entry name" value="PROTEIN_KINASE_DOM"/>
    <property type="match status" value="2"/>
</dbReference>
<dbReference type="STRING" id="35608.A0A2U1NN81"/>
<dbReference type="GO" id="GO:0005886">
    <property type="term" value="C:plasma membrane"/>
    <property type="evidence" value="ECO:0007669"/>
    <property type="project" value="UniProtKB-SubCell"/>
</dbReference>
<dbReference type="PROSITE" id="PS00107">
    <property type="entry name" value="PROTEIN_KINASE_ATP"/>
    <property type="match status" value="2"/>
</dbReference>
<dbReference type="PANTHER" id="PTHR27003:SF359">
    <property type="entry name" value="SERINE_THREONINE-PROTEIN KINASE UNC-51-RELATED"/>
    <property type="match status" value="1"/>
</dbReference>
<dbReference type="Proteomes" id="UP000245207">
    <property type="component" value="Unassembled WGS sequence"/>
</dbReference>
<evidence type="ECO:0000256" key="1">
    <source>
        <dbReference type="ARBA" id="ARBA00004251"/>
    </source>
</evidence>
<evidence type="ECO:0000256" key="10">
    <source>
        <dbReference type="ARBA" id="ARBA00022777"/>
    </source>
</evidence>
<feature type="binding site" evidence="16">
    <location>
        <position position="357"/>
    </location>
    <ligand>
        <name>ATP</name>
        <dbReference type="ChEBI" id="CHEBI:30616"/>
    </ligand>
</feature>
<evidence type="ECO:0000256" key="16">
    <source>
        <dbReference type="PROSITE-ProRule" id="PRU10141"/>
    </source>
</evidence>
<dbReference type="PANTHER" id="PTHR27003">
    <property type="entry name" value="OS07G0166700 PROTEIN"/>
    <property type="match status" value="1"/>
</dbReference>
<comment type="similarity">
    <text evidence="3">In the C-terminal section; belongs to the protein kinase superfamily. Ser/Thr protein kinase family.</text>
</comment>
<evidence type="ECO:0000256" key="3">
    <source>
        <dbReference type="ARBA" id="ARBA00010217"/>
    </source>
</evidence>
<dbReference type="GO" id="GO:0005524">
    <property type="term" value="F:ATP binding"/>
    <property type="evidence" value="ECO:0007669"/>
    <property type="project" value="UniProtKB-UniRule"/>
</dbReference>
<feature type="domain" description="Protein kinase" evidence="17">
    <location>
        <begin position="21"/>
        <end position="301"/>
    </location>
</feature>
<keyword evidence="4" id="KW-1003">Cell membrane</keyword>
<keyword evidence="11 16" id="KW-0067">ATP-binding</keyword>
<evidence type="ECO:0000256" key="14">
    <source>
        <dbReference type="ARBA" id="ARBA00023170"/>
    </source>
</evidence>
<evidence type="ECO:0000256" key="12">
    <source>
        <dbReference type="ARBA" id="ARBA00022989"/>
    </source>
</evidence>
<comment type="caution">
    <text evidence="18">The sequence shown here is derived from an EMBL/GenBank/DDBJ whole genome shotgun (WGS) entry which is preliminary data.</text>
</comment>
<evidence type="ECO:0000313" key="19">
    <source>
        <dbReference type="Proteomes" id="UP000245207"/>
    </source>
</evidence>
<comment type="similarity">
    <text evidence="2">In the N-terminal section; belongs to the leguminous lectin family.</text>
</comment>
<keyword evidence="12" id="KW-1133">Transmembrane helix</keyword>
<dbReference type="OrthoDB" id="1548312at2759"/>
<keyword evidence="5" id="KW-0723">Serine/threonine-protein kinase</keyword>
<evidence type="ECO:0000259" key="17">
    <source>
        <dbReference type="PROSITE" id="PS50011"/>
    </source>
</evidence>
<evidence type="ECO:0000256" key="9">
    <source>
        <dbReference type="ARBA" id="ARBA00022741"/>
    </source>
</evidence>
<keyword evidence="13" id="KW-0472">Membrane</keyword>
<keyword evidence="15" id="KW-0325">Glycoprotein</keyword>
<proteinExistence type="inferred from homology"/>
<dbReference type="InterPro" id="IPR017441">
    <property type="entry name" value="Protein_kinase_ATP_BS"/>
</dbReference>
<dbReference type="Pfam" id="PF00069">
    <property type="entry name" value="Pkinase"/>
    <property type="match status" value="1"/>
</dbReference>
<keyword evidence="14" id="KW-0675">Receptor</keyword>
<evidence type="ECO:0000256" key="11">
    <source>
        <dbReference type="ARBA" id="ARBA00022840"/>
    </source>
</evidence>
<dbReference type="Pfam" id="PF07714">
    <property type="entry name" value="PK_Tyr_Ser-Thr"/>
    <property type="match status" value="1"/>
</dbReference>
<dbReference type="EMBL" id="PKPP01002487">
    <property type="protein sequence ID" value="PWA74951.1"/>
    <property type="molecule type" value="Genomic_DNA"/>
</dbReference>
<sequence>MVDLKKFQIPLEEIKLATDNFNPQRCIGGGISGKVYKGQLQRYGNRTVAIKRHDPIGSMVKNDLISELQIVSSLYHPNIITFIGYCEEDNEMIMVYEHAMNGSLDHHLYDENKSYARLRWAQRLKICIGAAKGLEYLHSGLEDNHRLIHRNIKSSIILLNENLEAKISGFCLSVLVPGNPRHTQAYTGTAGTWNSIISESSILMQEKKDVYAFGVLLFEMLSGMWDYSQRKITDDQPQNLITLVRRYYDQGLDKLIDPYIRNYIDSRSLNKFNEIAYKCISFNIKDRPSISFIIEMIQEALDIHQQESLEKFLIPLENINKATNEFIGKGGYGKVYKGKLPGCWENHTVAIKFMIVKDEKTKKVFFNELKQISSCHHQNIIPFIGFCDEGEYMTMVFEYAINGSLDDHLENPDKRRCINWAQRLKICLGVAKGINYLHSGRGVANRVIHRDLKSGNILLDENMEAKICDFGLARSDLDNVRNAPIQTSVAGTRYYTDPAYYECGRLVKESDVYSLGVVMFELLTGMLAYQYKLTGPEKRESLISLVRGCCYKDGFHELIDPYIRGHADSHSINVFKETAYSCIVLDTTKRPTMELVIKRIEEALNIQVSFFN</sequence>
<keyword evidence="9 16" id="KW-0547">Nucleotide-binding</keyword>
<evidence type="ECO:0000256" key="4">
    <source>
        <dbReference type="ARBA" id="ARBA00022475"/>
    </source>
</evidence>
<evidence type="ECO:0000256" key="7">
    <source>
        <dbReference type="ARBA" id="ARBA00022692"/>
    </source>
</evidence>
<dbReference type="Gene3D" id="3.30.200.20">
    <property type="entry name" value="Phosphorylase Kinase, domain 1"/>
    <property type="match status" value="2"/>
</dbReference>
<keyword evidence="8" id="KW-0732">Signal</keyword>
<evidence type="ECO:0000313" key="18">
    <source>
        <dbReference type="EMBL" id="PWA74951.1"/>
    </source>
</evidence>
<dbReference type="GO" id="GO:0004714">
    <property type="term" value="F:transmembrane receptor protein tyrosine kinase activity"/>
    <property type="evidence" value="ECO:0007669"/>
    <property type="project" value="InterPro"/>
</dbReference>
<dbReference type="GO" id="GO:0004674">
    <property type="term" value="F:protein serine/threonine kinase activity"/>
    <property type="evidence" value="ECO:0007669"/>
    <property type="project" value="UniProtKB-KW"/>
</dbReference>
<evidence type="ECO:0000256" key="8">
    <source>
        <dbReference type="ARBA" id="ARBA00022729"/>
    </source>
</evidence>
<organism evidence="18 19">
    <name type="scientific">Artemisia annua</name>
    <name type="common">Sweet wormwood</name>
    <dbReference type="NCBI Taxonomy" id="35608"/>
    <lineage>
        <taxon>Eukaryota</taxon>
        <taxon>Viridiplantae</taxon>
        <taxon>Streptophyta</taxon>
        <taxon>Embryophyta</taxon>
        <taxon>Tracheophyta</taxon>
        <taxon>Spermatophyta</taxon>
        <taxon>Magnoliopsida</taxon>
        <taxon>eudicotyledons</taxon>
        <taxon>Gunneridae</taxon>
        <taxon>Pentapetalae</taxon>
        <taxon>asterids</taxon>
        <taxon>campanulids</taxon>
        <taxon>Asterales</taxon>
        <taxon>Asteraceae</taxon>
        <taxon>Asteroideae</taxon>
        <taxon>Anthemideae</taxon>
        <taxon>Artemisiinae</taxon>
        <taxon>Artemisia</taxon>
    </lineage>
</organism>
<keyword evidence="6" id="KW-0808">Transferase</keyword>
<evidence type="ECO:0000256" key="13">
    <source>
        <dbReference type="ARBA" id="ARBA00023136"/>
    </source>
</evidence>
<evidence type="ECO:0000256" key="5">
    <source>
        <dbReference type="ARBA" id="ARBA00022527"/>
    </source>
</evidence>
<dbReference type="SUPFAM" id="SSF56112">
    <property type="entry name" value="Protein kinase-like (PK-like)"/>
    <property type="match status" value="2"/>
</dbReference>
<dbReference type="PROSITE" id="PS00108">
    <property type="entry name" value="PROTEIN_KINASE_ST"/>
    <property type="match status" value="1"/>
</dbReference>
<dbReference type="InterPro" id="IPR008271">
    <property type="entry name" value="Ser/Thr_kinase_AS"/>
</dbReference>
<dbReference type="InterPro" id="IPR011009">
    <property type="entry name" value="Kinase-like_dom_sf"/>
</dbReference>
<evidence type="ECO:0000256" key="2">
    <source>
        <dbReference type="ARBA" id="ARBA00008536"/>
    </source>
</evidence>
<protein>
    <submittedName>
        <fullName evidence="18">Protein kinase, ATP binding site-containing protein</fullName>
    </submittedName>
</protein>
<feature type="domain" description="Protein kinase" evidence="17">
    <location>
        <begin position="321"/>
        <end position="604"/>
    </location>
</feature>
<dbReference type="InterPro" id="IPR001245">
    <property type="entry name" value="Ser-Thr/Tyr_kinase_cat_dom"/>
</dbReference>
<reference evidence="18 19" key="1">
    <citation type="journal article" date="2018" name="Mol. Plant">
        <title>The genome of Artemisia annua provides insight into the evolution of Asteraceae family and artemisinin biosynthesis.</title>
        <authorList>
            <person name="Shen Q."/>
            <person name="Zhang L."/>
            <person name="Liao Z."/>
            <person name="Wang S."/>
            <person name="Yan T."/>
            <person name="Shi P."/>
            <person name="Liu M."/>
            <person name="Fu X."/>
            <person name="Pan Q."/>
            <person name="Wang Y."/>
            <person name="Lv Z."/>
            <person name="Lu X."/>
            <person name="Zhang F."/>
            <person name="Jiang W."/>
            <person name="Ma Y."/>
            <person name="Chen M."/>
            <person name="Hao X."/>
            <person name="Li L."/>
            <person name="Tang Y."/>
            <person name="Lv G."/>
            <person name="Zhou Y."/>
            <person name="Sun X."/>
            <person name="Brodelius P.E."/>
            <person name="Rose J.K.C."/>
            <person name="Tang K."/>
        </authorList>
    </citation>
    <scope>NUCLEOTIDE SEQUENCE [LARGE SCALE GENOMIC DNA]</scope>
    <source>
        <strain evidence="19">cv. Huhao1</strain>
        <tissue evidence="18">Leaf</tissue>
    </source>
</reference>
<accession>A0A2U1NN81</accession>
<dbReference type="AlphaFoldDB" id="A0A2U1NN81"/>
<dbReference type="SMART" id="SM00220">
    <property type="entry name" value="S_TKc"/>
    <property type="match status" value="2"/>
</dbReference>
<dbReference type="InterPro" id="IPR000719">
    <property type="entry name" value="Prot_kinase_dom"/>
</dbReference>
<evidence type="ECO:0000256" key="15">
    <source>
        <dbReference type="ARBA" id="ARBA00023180"/>
    </source>
</evidence>